<reference evidence="2" key="2">
    <citation type="submission" date="2020-08" db="EMBL/GenBank/DDBJ databases">
        <authorList>
            <person name="Kikuchi T."/>
        </authorList>
    </citation>
    <scope>NUCLEOTIDE SEQUENCE</scope>
    <source>
        <strain evidence="1">Ka4C1</strain>
    </source>
</reference>
<reference evidence="5" key="1">
    <citation type="submission" date="2016-11" db="UniProtKB">
        <authorList>
            <consortium name="WormBaseParasite"/>
        </authorList>
    </citation>
    <scope>IDENTIFICATION</scope>
</reference>
<dbReference type="Proteomes" id="UP000582659">
    <property type="component" value="Unassembled WGS sequence"/>
</dbReference>
<accession>A0A1I7RZ15</accession>
<protein>
    <submittedName>
        <fullName evidence="1">(pine wood nematode) hypothetical protein</fullName>
    </submittedName>
</protein>
<dbReference type="AlphaFoldDB" id="A0A1I7RZ15"/>
<name>A0A1I7RZ15_BURXY</name>
<evidence type="ECO:0000313" key="2">
    <source>
        <dbReference type="EMBL" id="CAG9106954.1"/>
    </source>
</evidence>
<evidence type="ECO:0000313" key="4">
    <source>
        <dbReference type="Proteomes" id="UP000659654"/>
    </source>
</evidence>
<dbReference type="WBParaSite" id="BXY_0598300.1">
    <property type="protein sequence ID" value="BXY_0598300.1"/>
    <property type="gene ID" value="BXY_0598300"/>
</dbReference>
<dbReference type="EMBL" id="CAJFCV020000003">
    <property type="protein sequence ID" value="CAG9106954.1"/>
    <property type="molecule type" value="Genomic_DNA"/>
</dbReference>
<evidence type="ECO:0000313" key="5">
    <source>
        <dbReference type="WBParaSite" id="BXY_0598300.1"/>
    </source>
</evidence>
<evidence type="ECO:0000313" key="1">
    <source>
        <dbReference type="EMBL" id="CAD5220667.1"/>
    </source>
</evidence>
<dbReference type="Proteomes" id="UP000659654">
    <property type="component" value="Unassembled WGS sequence"/>
</dbReference>
<keyword evidence="4" id="KW-1185">Reference proteome</keyword>
<dbReference type="EMBL" id="CAJFDI010000003">
    <property type="protein sequence ID" value="CAD5220667.1"/>
    <property type="molecule type" value="Genomic_DNA"/>
</dbReference>
<dbReference type="Proteomes" id="UP000095284">
    <property type="component" value="Unplaced"/>
</dbReference>
<sequence>MCPGITKWLSGGKPKGREEQHLIREAVVCPEWPALPVSAAPFTVPLLECHRLGALIPANAGSAIDLSRPPADLGHRGDILFMEKRE</sequence>
<organism evidence="3 5">
    <name type="scientific">Bursaphelenchus xylophilus</name>
    <name type="common">Pinewood nematode worm</name>
    <name type="synonym">Aphelenchoides xylophilus</name>
    <dbReference type="NCBI Taxonomy" id="6326"/>
    <lineage>
        <taxon>Eukaryota</taxon>
        <taxon>Metazoa</taxon>
        <taxon>Ecdysozoa</taxon>
        <taxon>Nematoda</taxon>
        <taxon>Chromadorea</taxon>
        <taxon>Rhabditida</taxon>
        <taxon>Tylenchina</taxon>
        <taxon>Tylenchomorpha</taxon>
        <taxon>Aphelenchoidea</taxon>
        <taxon>Aphelenchoididae</taxon>
        <taxon>Bursaphelenchus</taxon>
    </lineage>
</organism>
<proteinExistence type="predicted"/>
<evidence type="ECO:0000313" key="3">
    <source>
        <dbReference type="Proteomes" id="UP000095284"/>
    </source>
</evidence>
<gene>
    <name evidence="1" type="ORF">BXYJ_LOCUS6293</name>
</gene>